<reference evidence="1 2" key="1">
    <citation type="submission" date="2018-10" db="EMBL/GenBank/DDBJ databases">
        <title>Parasedimentitalea marina sp. nov., a psychrophilic bacterium isolated from deep seawater of the New Britain Trench.</title>
        <authorList>
            <person name="Cao J."/>
        </authorList>
    </citation>
    <scope>NUCLEOTIDE SEQUENCE [LARGE SCALE GENOMIC DNA]</scope>
    <source>
        <strain evidence="1 2">W43</strain>
    </source>
</reference>
<dbReference type="OrthoDB" id="5500612at2"/>
<dbReference type="PANTHER" id="PTHR11371:SF31">
    <property type="entry name" value="EXTRACELLULAR NUCLEASE"/>
    <property type="match status" value="1"/>
</dbReference>
<dbReference type="CDD" id="cd10283">
    <property type="entry name" value="MnuA_DNase1-like"/>
    <property type="match status" value="1"/>
</dbReference>
<evidence type="ECO:0000313" key="1">
    <source>
        <dbReference type="EMBL" id="AZV77848.1"/>
    </source>
</evidence>
<dbReference type="InterPro" id="IPR036691">
    <property type="entry name" value="Endo/exonu/phosph_ase_sf"/>
</dbReference>
<keyword evidence="2" id="KW-1185">Reference proteome</keyword>
<dbReference type="KEGG" id="sedi:EBB79_08040"/>
<evidence type="ECO:0008006" key="3">
    <source>
        <dbReference type="Google" id="ProtNLM"/>
    </source>
</evidence>
<proteinExistence type="predicted"/>
<dbReference type="Proteomes" id="UP000283063">
    <property type="component" value="Chromosome"/>
</dbReference>
<evidence type="ECO:0000313" key="2">
    <source>
        <dbReference type="Proteomes" id="UP000283063"/>
    </source>
</evidence>
<sequence>MPPFPRPGTAFGFDAPSEISALRNWRDTKTGRQIPERQPGKFLLGSWNIANLGDDGQQRDDADVKVIAELLSWFDVTAVQEVKEDLTDFRRVMDALPDHFRAVFSDMGGNNERMLFVYDSDRVERLELAGEIAVPQGSHRYIRLPGIEQKFRGFDRNPFAVAFKVEESVFTVVNAHLYFGSGSKVSENRRALETYALGRWADLRINRGDAYSGNTIVIGDLNMPAAVPGDKIYEALIARGLHVPVHQSRIGTTITEGKHYDQLAFFPGDAGQAFITDGVFDFDGALFRDLWNPEIPQSFEEFTRYHISDHRPIWAQFRTN</sequence>
<dbReference type="Gene3D" id="3.60.10.10">
    <property type="entry name" value="Endonuclease/exonuclease/phosphatase"/>
    <property type="match status" value="1"/>
</dbReference>
<name>A0A3T0N1E4_9RHOB</name>
<dbReference type="EMBL" id="CP033219">
    <property type="protein sequence ID" value="AZV77848.1"/>
    <property type="molecule type" value="Genomic_DNA"/>
</dbReference>
<accession>A0A3T0N1E4</accession>
<dbReference type="RefSeq" id="WP_127748408.1">
    <property type="nucleotide sequence ID" value="NZ_CP033219.1"/>
</dbReference>
<dbReference type="SUPFAM" id="SSF56219">
    <property type="entry name" value="DNase I-like"/>
    <property type="match status" value="1"/>
</dbReference>
<gene>
    <name evidence="1" type="ORF">EBB79_08040</name>
</gene>
<dbReference type="PANTHER" id="PTHR11371">
    <property type="entry name" value="DEOXYRIBONUCLEASE"/>
    <property type="match status" value="1"/>
</dbReference>
<organism evidence="1 2">
    <name type="scientific">Parasedimentitalea marina</name>
    <dbReference type="NCBI Taxonomy" id="2483033"/>
    <lineage>
        <taxon>Bacteria</taxon>
        <taxon>Pseudomonadati</taxon>
        <taxon>Pseudomonadota</taxon>
        <taxon>Alphaproteobacteria</taxon>
        <taxon>Rhodobacterales</taxon>
        <taxon>Paracoccaceae</taxon>
        <taxon>Parasedimentitalea</taxon>
    </lineage>
</organism>
<dbReference type="AlphaFoldDB" id="A0A3T0N1E4"/>
<protein>
    <recommendedName>
        <fullName evidence="3">Endonuclease</fullName>
    </recommendedName>
</protein>